<dbReference type="AlphaFoldDB" id="A0A8J2W146"/>
<organism evidence="2 3">
    <name type="scientific">Danaus chrysippus</name>
    <name type="common">African queen</name>
    <dbReference type="NCBI Taxonomy" id="151541"/>
    <lineage>
        <taxon>Eukaryota</taxon>
        <taxon>Metazoa</taxon>
        <taxon>Ecdysozoa</taxon>
        <taxon>Arthropoda</taxon>
        <taxon>Hexapoda</taxon>
        <taxon>Insecta</taxon>
        <taxon>Pterygota</taxon>
        <taxon>Neoptera</taxon>
        <taxon>Endopterygota</taxon>
        <taxon>Lepidoptera</taxon>
        <taxon>Glossata</taxon>
        <taxon>Ditrysia</taxon>
        <taxon>Papilionoidea</taxon>
        <taxon>Nymphalidae</taxon>
        <taxon>Danainae</taxon>
        <taxon>Danaini</taxon>
        <taxon>Danaina</taxon>
        <taxon>Danaus</taxon>
        <taxon>Anosia</taxon>
    </lineage>
</organism>
<dbReference type="EMBL" id="CAKASE010000049">
    <property type="protein sequence ID" value="CAG9563409.1"/>
    <property type="molecule type" value="Genomic_DNA"/>
</dbReference>
<evidence type="ECO:0000256" key="1">
    <source>
        <dbReference type="SAM" id="MobiDB-lite"/>
    </source>
</evidence>
<sequence>MICNYELIASPGFSQPVAREGEPRGGGRKPQDIRHVQEAEPVPEPLSNLPLPPDRIPIQPLRPPPLLPYKKKNNH</sequence>
<name>A0A8J2W146_9NEOP</name>
<keyword evidence="3" id="KW-1185">Reference proteome</keyword>
<gene>
    <name evidence="2" type="ORF">DCHRY22_LOCUS4550</name>
</gene>
<feature type="compositionally biased region" description="Basic and acidic residues" evidence="1">
    <location>
        <begin position="19"/>
        <end position="38"/>
    </location>
</feature>
<feature type="compositionally biased region" description="Pro residues" evidence="1">
    <location>
        <begin position="50"/>
        <end position="67"/>
    </location>
</feature>
<dbReference type="Proteomes" id="UP000789524">
    <property type="component" value="Unassembled WGS sequence"/>
</dbReference>
<protein>
    <submittedName>
        <fullName evidence="2">(African queen) hypothetical protein</fullName>
    </submittedName>
</protein>
<evidence type="ECO:0000313" key="2">
    <source>
        <dbReference type="EMBL" id="CAG9563409.1"/>
    </source>
</evidence>
<comment type="caution">
    <text evidence="2">The sequence shown here is derived from an EMBL/GenBank/DDBJ whole genome shotgun (WGS) entry which is preliminary data.</text>
</comment>
<proteinExistence type="predicted"/>
<reference evidence="2" key="1">
    <citation type="submission" date="2021-09" db="EMBL/GenBank/DDBJ databases">
        <authorList>
            <person name="Martin H S."/>
        </authorList>
    </citation>
    <scope>NUCLEOTIDE SEQUENCE</scope>
</reference>
<feature type="region of interest" description="Disordered" evidence="1">
    <location>
        <begin position="12"/>
        <end position="75"/>
    </location>
</feature>
<evidence type="ECO:0000313" key="3">
    <source>
        <dbReference type="Proteomes" id="UP000789524"/>
    </source>
</evidence>
<accession>A0A8J2W146</accession>